<feature type="domain" description="UspA" evidence="2">
    <location>
        <begin position="157"/>
        <end position="285"/>
    </location>
</feature>
<dbReference type="PRINTS" id="PR01438">
    <property type="entry name" value="UNVRSLSTRESS"/>
</dbReference>
<comment type="caution">
    <text evidence="3">The sequence shown here is derived from an EMBL/GenBank/DDBJ whole genome shotgun (WGS) entry which is preliminary data.</text>
</comment>
<dbReference type="Gene3D" id="3.40.50.620">
    <property type="entry name" value="HUPs"/>
    <property type="match status" value="2"/>
</dbReference>
<evidence type="ECO:0000256" key="1">
    <source>
        <dbReference type="ARBA" id="ARBA00008791"/>
    </source>
</evidence>
<sequence length="292" mass="30444">MSVPTNQSVVIGVDGSEQSLVAVRWAAEYAAHHHAPLELVYAIGVPADFVPGLSGPPLDYEGLREHGETVLAEAAEVATEAAAPAASIDVTTAVVGANPIPVLRDRGRRARLVVVGSRGLGAFRRTLLGSVSTALARHADGAVAIIPESEVRGWQGPVVVGVDGSRHGARAVAIAFEEASARATSLVAVHAWSEFARYESRPAMQTEAEALLSESIAGYREIYPEVAVKRVVVEDRPVRAILHAAESAQLIVVGSHGRGGFAGMTLGSVSQAVLHTAECPLIIVREPGDGQS</sequence>
<dbReference type="PANTHER" id="PTHR46553">
    <property type="entry name" value="ADENINE NUCLEOTIDE ALPHA HYDROLASES-LIKE SUPERFAMILY PROTEIN"/>
    <property type="match status" value="1"/>
</dbReference>
<feature type="domain" description="UspA" evidence="2">
    <location>
        <begin position="7"/>
        <end position="147"/>
    </location>
</feature>
<accession>A0A6P1CJK7</accession>
<dbReference type="SUPFAM" id="SSF52402">
    <property type="entry name" value="Adenine nucleotide alpha hydrolases-like"/>
    <property type="match status" value="2"/>
</dbReference>
<dbReference type="Pfam" id="PF00582">
    <property type="entry name" value="Usp"/>
    <property type="match status" value="2"/>
</dbReference>
<gene>
    <name evidence="3" type="ORF">GV791_09115</name>
</gene>
<dbReference type="InterPro" id="IPR006015">
    <property type="entry name" value="Universal_stress_UspA"/>
</dbReference>
<organism evidence="3 4">
    <name type="scientific">Nocardia cyriacigeorgica</name>
    <dbReference type="NCBI Taxonomy" id="135487"/>
    <lineage>
        <taxon>Bacteria</taxon>
        <taxon>Bacillati</taxon>
        <taxon>Actinomycetota</taxon>
        <taxon>Actinomycetes</taxon>
        <taxon>Mycobacteriales</taxon>
        <taxon>Nocardiaceae</taxon>
        <taxon>Nocardia</taxon>
    </lineage>
</organism>
<reference evidence="3 4" key="1">
    <citation type="submission" date="2020-01" db="EMBL/GenBank/DDBJ databases">
        <title>Genetics and antimicrobial susceptibilities of Nocardia species isolated from the soil; a comparison with species isolated from humans.</title>
        <authorList>
            <person name="Carrasco G."/>
            <person name="Monzon S."/>
            <person name="Sansegundo M."/>
            <person name="Garcia E."/>
            <person name="Garrido N."/>
            <person name="Medina M.J."/>
            <person name="Villalon P."/>
            <person name="Ramirez-Arocha A.C."/>
            <person name="Jimenez P."/>
            <person name="Cuesta I."/>
            <person name="Valdezate S."/>
        </authorList>
    </citation>
    <scope>NUCLEOTIDE SEQUENCE [LARGE SCALE GENOMIC DNA]</scope>
    <source>
        <strain evidence="3 4">CNM20110626</strain>
    </source>
</reference>
<dbReference type="AlphaFoldDB" id="A0A6P1CJK7"/>
<dbReference type="RefSeq" id="WP_104361699.1">
    <property type="nucleotide sequence ID" value="NZ_CP107969.1"/>
</dbReference>
<name>A0A6P1CJK7_9NOCA</name>
<dbReference type="InterPro" id="IPR006016">
    <property type="entry name" value="UspA"/>
</dbReference>
<comment type="similarity">
    <text evidence="1">Belongs to the universal stress protein A family.</text>
</comment>
<evidence type="ECO:0000313" key="4">
    <source>
        <dbReference type="Proteomes" id="UP000471166"/>
    </source>
</evidence>
<dbReference type="Proteomes" id="UP000471166">
    <property type="component" value="Unassembled WGS sequence"/>
</dbReference>
<dbReference type="InterPro" id="IPR014729">
    <property type="entry name" value="Rossmann-like_a/b/a_fold"/>
</dbReference>
<dbReference type="PANTHER" id="PTHR46553:SF3">
    <property type="entry name" value="ADENINE NUCLEOTIDE ALPHA HYDROLASES-LIKE SUPERFAMILY PROTEIN"/>
    <property type="match status" value="1"/>
</dbReference>
<evidence type="ECO:0000313" key="3">
    <source>
        <dbReference type="EMBL" id="NEW32720.1"/>
    </source>
</evidence>
<proteinExistence type="inferred from homology"/>
<evidence type="ECO:0000259" key="2">
    <source>
        <dbReference type="Pfam" id="PF00582"/>
    </source>
</evidence>
<dbReference type="EMBL" id="JAAGVB010000011">
    <property type="protein sequence ID" value="NEW32720.1"/>
    <property type="molecule type" value="Genomic_DNA"/>
</dbReference>
<protein>
    <submittedName>
        <fullName evidence="3">Universal stress protein</fullName>
    </submittedName>
</protein>